<name>A0A9P6RF47_9FUNG</name>
<sequence length="896" mass="93067">MSSMPRSPLYNQASPTQPTASESSRRPPSTESSLEATAPIDSKTVTPTPINSDITSAVDAPTTSTSGALKSEKSDAGIASTTSANSGIVYETADDDDFISTDRRRRRRAKGLKTNLDAHSSETLIKPIPCPQEENEANSNDQSNLSTGSIRSSPAPDAPKAITNSTNKNNNSSAALTQSTPHPTSTAAVTSASQDGHTPQKAMGTQSQHLPPSGNHHQRQESKTRNQHQKSASQGRRKEVTESHSKTPLAPTSPNSGTPSVTSTSASLDSTPDTTFVHPLHALNSSSPIVRLKPSHKRSQSAQLPSVSPWSIPHSAAAAAGSTSGASHSKLAGGSSLSQMMLPVNLISEHVDPYTTSSNSSTTTPVTTATLPETNKLETSGSGEYDLFGPSSGWYSPFQSGLDITIESDQEKGRHGSRSLTRPRVKIDAATLQSQSRPSLGPFLPPSSFFESSPRTPRIMPFSQHYRGDSLGFGSAAGAGSGSGSGSLSGSGIGMGLSGNEDWSVRTRSSSIAAPMTPLLESDCVDPMDYFGGSRSASSSRRGSVENNLTESLLSGRARMFASSDSSFGSTRLSQTSIGAGQQSVGASGSMSQPSLQGNNSFLSPHHFNATISSRIQAAARAHSSTSNSPVLGGQSALELPVGITNSTVATPAISTNSSGTGSLLSDGGFESTTNASPLLSGFSGSMGSTSASTSSSTTAFVNPWESNYPYKSSSHTMSDTFLPFGLVSSSLNNSSTNLDHQFQADQDRQSSLLRLMNGSGGSNIDLGHGGDMDSRIGSSQLHQHQRDDIESEAIRRGFLFPNLAHHTGVGSTSSLPLLSADLSGGSLGRGSGSMGGFHPFASVEMSLAAVANQPPPPLQEEPMYDFVELSIPDLSRNRQGAGLEGFSSTVLAGPV</sequence>
<accession>A0A9P6RF47</accession>
<proteinExistence type="predicted"/>
<feature type="compositionally biased region" description="Basic and acidic residues" evidence="1">
    <location>
        <begin position="236"/>
        <end position="245"/>
    </location>
</feature>
<dbReference type="AlphaFoldDB" id="A0A9P6RF47"/>
<feature type="compositionally biased region" description="Low complexity" evidence="1">
    <location>
        <begin position="161"/>
        <end position="177"/>
    </location>
</feature>
<feature type="compositionally biased region" description="Low complexity" evidence="1">
    <location>
        <begin position="19"/>
        <end position="33"/>
    </location>
</feature>
<protein>
    <submittedName>
        <fullName evidence="2">Uncharacterized protein</fullName>
    </submittedName>
</protein>
<evidence type="ECO:0000313" key="2">
    <source>
        <dbReference type="EMBL" id="KAG0317265.1"/>
    </source>
</evidence>
<organism evidence="2 3">
    <name type="scientific">Linnemannia gamsii</name>
    <dbReference type="NCBI Taxonomy" id="64522"/>
    <lineage>
        <taxon>Eukaryota</taxon>
        <taxon>Fungi</taxon>
        <taxon>Fungi incertae sedis</taxon>
        <taxon>Mucoromycota</taxon>
        <taxon>Mortierellomycotina</taxon>
        <taxon>Mortierellomycetes</taxon>
        <taxon>Mortierellales</taxon>
        <taxon>Mortierellaceae</taxon>
        <taxon>Linnemannia</taxon>
    </lineage>
</organism>
<feature type="compositionally biased region" description="Polar residues" evidence="1">
    <location>
        <begin position="250"/>
        <end position="274"/>
    </location>
</feature>
<feature type="compositionally biased region" description="Polar residues" evidence="1">
    <location>
        <begin position="43"/>
        <end position="68"/>
    </location>
</feature>
<dbReference type="EMBL" id="JAAAIN010000253">
    <property type="protein sequence ID" value="KAG0317265.1"/>
    <property type="molecule type" value="Genomic_DNA"/>
</dbReference>
<comment type="caution">
    <text evidence="2">The sequence shown here is derived from an EMBL/GenBank/DDBJ whole genome shotgun (WGS) entry which is preliminary data.</text>
</comment>
<feature type="compositionally biased region" description="Low complexity" evidence="1">
    <location>
        <begin position="436"/>
        <end position="458"/>
    </location>
</feature>
<feature type="compositionally biased region" description="Polar residues" evidence="1">
    <location>
        <begin position="1"/>
        <end position="18"/>
    </location>
</feature>
<feature type="compositionally biased region" description="Polar residues" evidence="1">
    <location>
        <begin position="178"/>
        <end position="210"/>
    </location>
</feature>
<feature type="compositionally biased region" description="Low complexity" evidence="1">
    <location>
        <begin position="579"/>
        <end position="593"/>
    </location>
</feature>
<feature type="region of interest" description="Disordered" evidence="1">
    <location>
        <begin position="1"/>
        <end position="279"/>
    </location>
</feature>
<evidence type="ECO:0000256" key="1">
    <source>
        <dbReference type="SAM" id="MobiDB-lite"/>
    </source>
</evidence>
<dbReference type="OrthoDB" id="2439388at2759"/>
<reference evidence="2" key="1">
    <citation type="journal article" date="2020" name="Fungal Divers.">
        <title>Resolving the Mortierellaceae phylogeny through synthesis of multi-gene phylogenetics and phylogenomics.</title>
        <authorList>
            <person name="Vandepol N."/>
            <person name="Liber J."/>
            <person name="Desiro A."/>
            <person name="Na H."/>
            <person name="Kennedy M."/>
            <person name="Barry K."/>
            <person name="Grigoriev I.V."/>
            <person name="Miller A.N."/>
            <person name="O'Donnell K."/>
            <person name="Stajich J.E."/>
            <person name="Bonito G."/>
        </authorList>
    </citation>
    <scope>NUCLEOTIDE SEQUENCE</scope>
    <source>
        <strain evidence="2">NVP60</strain>
    </source>
</reference>
<feature type="compositionally biased region" description="Polar residues" evidence="1">
    <location>
        <begin position="565"/>
        <end position="578"/>
    </location>
</feature>
<feature type="compositionally biased region" description="Polar residues" evidence="1">
    <location>
        <begin position="137"/>
        <end position="152"/>
    </location>
</feature>
<keyword evidence="3" id="KW-1185">Reference proteome</keyword>
<gene>
    <name evidence="2" type="ORF">BGZ97_005644</name>
</gene>
<feature type="region of interest" description="Disordered" evidence="1">
    <location>
        <begin position="432"/>
        <end position="464"/>
    </location>
</feature>
<evidence type="ECO:0000313" key="3">
    <source>
        <dbReference type="Proteomes" id="UP000823405"/>
    </source>
</evidence>
<dbReference type="Proteomes" id="UP000823405">
    <property type="component" value="Unassembled WGS sequence"/>
</dbReference>
<feature type="region of interest" description="Disordered" evidence="1">
    <location>
        <begin position="565"/>
        <end position="594"/>
    </location>
</feature>